<dbReference type="PROSITE" id="PS51425">
    <property type="entry name" value="SCD"/>
    <property type="match status" value="1"/>
</dbReference>
<dbReference type="InterPro" id="IPR016024">
    <property type="entry name" value="ARM-type_fold"/>
</dbReference>
<dbReference type="Pfam" id="PF21581">
    <property type="entry name" value="SCD"/>
    <property type="match status" value="1"/>
</dbReference>
<sequence>SHFSMNRNLWNDIIPEIRAICIEEMGNWMRIYPDTFLNDSYLKYLGWMLYDKHPEVRLKCLQALQGIYSQKEVVCKMDLFSSRFKGVLQTIHCKF</sequence>
<evidence type="ECO:0000313" key="3">
    <source>
        <dbReference type="Ensembl" id="ENSLLTP00000023850.1"/>
    </source>
</evidence>
<accession>A0A8C5SUZ1</accession>
<dbReference type="AlphaFoldDB" id="A0A8C5SUZ1"/>
<dbReference type="GO" id="GO:0000785">
    <property type="term" value="C:chromatin"/>
    <property type="evidence" value="ECO:0007669"/>
    <property type="project" value="TreeGrafter"/>
</dbReference>
<evidence type="ECO:0000313" key="4">
    <source>
        <dbReference type="Proteomes" id="UP000694406"/>
    </source>
</evidence>
<dbReference type="InterPro" id="IPR039662">
    <property type="entry name" value="Cohesin_Scc3/SA"/>
</dbReference>
<organism evidence="3 4">
    <name type="scientific">Laticauda laticaudata</name>
    <name type="common">Blue-ringed sea krait</name>
    <name type="synonym">Blue-lipped sea krait</name>
    <dbReference type="NCBI Taxonomy" id="8630"/>
    <lineage>
        <taxon>Eukaryota</taxon>
        <taxon>Metazoa</taxon>
        <taxon>Chordata</taxon>
        <taxon>Craniata</taxon>
        <taxon>Vertebrata</taxon>
        <taxon>Euteleostomi</taxon>
        <taxon>Lepidosauria</taxon>
        <taxon>Squamata</taxon>
        <taxon>Bifurcata</taxon>
        <taxon>Unidentata</taxon>
        <taxon>Episquamata</taxon>
        <taxon>Toxicofera</taxon>
        <taxon>Serpentes</taxon>
        <taxon>Colubroidea</taxon>
        <taxon>Elapidae</taxon>
        <taxon>Laticaudinae</taxon>
        <taxon>Laticauda</taxon>
    </lineage>
</organism>
<proteinExistence type="inferred from homology"/>
<reference evidence="3" key="2">
    <citation type="submission" date="2025-09" db="UniProtKB">
        <authorList>
            <consortium name="Ensembl"/>
        </authorList>
    </citation>
    <scope>IDENTIFICATION</scope>
</reference>
<dbReference type="PANTHER" id="PTHR11199:SF2">
    <property type="entry name" value="COHESIN SUBUNIT SA"/>
    <property type="match status" value="1"/>
</dbReference>
<evidence type="ECO:0000256" key="1">
    <source>
        <dbReference type="ARBA" id="ARBA00005486"/>
    </source>
</evidence>
<evidence type="ECO:0000259" key="2">
    <source>
        <dbReference type="PROSITE" id="PS51425"/>
    </source>
</evidence>
<dbReference type="GeneTree" id="ENSGT00950000182972"/>
<dbReference type="Proteomes" id="UP000694406">
    <property type="component" value="Unplaced"/>
</dbReference>
<comment type="similarity">
    <text evidence="1">Belongs to the SCC3 family.</text>
</comment>
<dbReference type="PANTHER" id="PTHR11199">
    <property type="entry name" value="STROMAL ANTIGEN"/>
    <property type="match status" value="1"/>
</dbReference>
<keyword evidence="4" id="KW-1185">Reference proteome</keyword>
<dbReference type="InterPro" id="IPR020839">
    <property type="entry name" value="SCD"/>
</dbReference>
<dbReference type="Ensembl" id="ENSLLTT00000024718.1">
    <property type="protein sequence ID" value="ENSLLTP00000023850.1"/>
    <property type="gene ID" value="ENSLLTG00000017589.1"/>
</dbReference>
<dbReference type="GO" id="GO:0007062">
    <property type="term" value="P:sister chromatid cohesion"/>
    <property type="evidence" value="ECO:0007669"/>
    <property type="project" value="TreeGrafter"/>
</dbReference>
<reference evidence="3" key="1">
    <citation type="submission" date="2025-08" db="UniProtKB">
        <authorList>
            <consortium name="Ensembl"/>
        </authorList>
    </citation>
    <scope>IDENTIFICATION</scope>
</reference>
<dbReference type="GO" id="GO:0003682">
    <property type="term" value="F:chromatin binding"/>
    <property type="evidence" value="ECO:0007669"/>
    <property type="project" value="TreeGrafter"/>
</dbReference>
<feature type="domain" description="SCD" evidence="2">
    <location>
        <begin position="6"/>
        <end position="91"/>
    </location>
</feature>
<dbReference type="SUPFAM" id="SSF48371">
    <property type="entry name" value="ARM repeat"/>
    <property type="match status" value="1"/>
</dbReference>
<dbReference type="GO" id="GO:0008278">
    <property type="term" value="C:cohesin complex"/>
    <property type="evidence" value="ECO:0007669"/>
    <property type="project" value="TreeGrafter"/>
</dbReference>
<protein>
    <recommendedName>
        <fullName evidence="2">SCD domain-containing protein</fullName>
    </recommendedName>
</protein>
<dbReference type="GO" id="GO:0005634">
    <property type="term" value="C:nucleus"/>
    <property type="evidence" value="ECO:0007669"/>
    <property type="project" value="TreeGrafter"/>
</dbReference>
<dbReference type="InterPro" id="IPR011989">
    <property type="entry name" value="ARM-like"/>
</dbReference>
<name>A0A8C5SUZ1_LATLA</name>
<dbReference type="Gene3D" id="1.25.10.10">
    <property type="entry name" value="Leucine-rich Repeat Variant"/>
    <property type="match status" value="1"/>
</dbReference>